<sequence length="96" mass="10591">MRINVITVCGCGLGTSLMLLMDVQSIGKKQGIEVRGEAVDLGTARSKSPELFITSEEIAKKLDVEKPLVAIKNILDKKEIEDKVIPVIKEIIERRS</sequence>
<comment type="caution">
    <text evidence="3">The sequence shown here is derived from an EMBL/GenBank/DDBJ whole genome shotgun (WGS) entry which is preliminary data.</text>
</comment>
<evidence type="ECO:0000256" key="1">
    <source>
        <dbReference type="ARBA" id="ARBA00022679"/>
    </source>
</evidence>
<evidence type="ECO:0000313" key="3">
    <source>
        <dbReference type="EMBL" id="GAA0740988.1"/>
    </source>
</evidence>
<dbReference type="CDD" id="cd05563">
    <property type="entry name" value="PTS_IIB_ascorbate"/>
    <property type="match status" value="1"/>
</dbReference>
<dbReference type="Pfam" id="PF02302">
    <property type="entry name" value="PTS_IIB"/>
    <property type="match status" value="1"/>
</dbReference>
<organism evidence="3 4">
    <name type="scientific">Clostridium oceanicum</name>
    <dbReference type="NCBI Taxonomy" id="1543"/>
    <lineage>
        <taxon>Bacteria</taxon>
        <taxon>Bacillati</taxon>
        <taxon>Bacillota</taxon>
        <taxon>Clostridia</taxon>
        <taxon>Eubacteriales</taxon>
        <taxon>Clostridiaceae</taxon>
        <taxon>Clostridium</taxon>
    </lineage>
</organism>
<dbReference type="InterPro" id="IPR003501">
    <property type="entry name" value="PTS_EIIB_2/3"/>
</dbReference>
<dbReference type="Gene3D" id="3.40.50.2300">
    <property type="match status" value="1"/>
</dbReference>
<feature type="domain" description="PTS EIIB type-2" evidence="2">
    <location>
        <begin position="1"/>
        <end position="92"/>
    </location>
</feature>
<accession>A0ABP3UWV5</accession>
<keyword evidence="1" id="KW-0808">Transferase</keyword>
<proteinExistence type="predicted"/>
<protein>
    <submittedName>
        <fullName evidence="3">PTS sugar transporter subunit IIB</fullName>
    </submittedName>
</protein>
<reference evidence="4" key="1">
    <citation type="journal article" date="2019" name="Int. J. Syst. Evol. Microbiol.">
        <title>The Global Catalogue of Microorganisms (GCM) 10K type strain sequencing project: providing services to taxonomists for standard genome sequencing and annotation.</title>
        <authorList>
            <consortium name="The Broad Institute Genomics Platform"/>
            <consortium name="The Broad Institute Genome Sequencing Center for Infectious Disease"/>
            <person name="Wu L."/>
            <person name="Ma J."/>
        </authorList>
    </citation>
    <scope>NUCLEOTIDE SEQUENCE [LARGE SCALE GENOMIC DNA]</scope>
    <source>
        <strain evidence="4">JCM 1407</strain>
    </source>
</reference>
<dbReference type="PROSITE" id="PS51099">
    <property type="entry name" value="PTS_EIIB_TYPE_2"/>
    <property type="match status" value="1"/>
</dbReference>
<keyword evidence="4" id="KW-1185">Reference proteome</keyword>
<dbReference type="EMBL" id="BAAACG010000010">
    <property type="protein sequence ID" value="GAA0740988.1"/>
    <property type="molecule type" value="Genomic_DNA"/>
</dbReference>
<keyword evidence="3" id="KW-0762">Sugar transport</keyword>
<dbReference type="InterPro" id="IPR013011">
    <property type="entry name" value="PTS_EIIB_2"/>
</dbReference>
<dbReference type="InterPro" id="IPR036095">
    <property type="entry name" value="PTS_EIIB-like_sf"/>
</dbReference>
<dbReference type="Proteomes" id="UP001501510">
    <property type="component" value="Unassembled WGS sequence"/>
</dbReference>
<dbReference type="SUPFAM" id="SSF52794">
    <property type="entry name" value="PTS system IIB component-like"/>
    <property type="match status" value="1"/>
</dbReference>
<evidence type="ECO:0000313" key="4">
    <source>
        <dbReference type="Proteomes" id="UP001501510"/>
    </source>
</evidence>
<keyword evidence="3" id="KW-0813">Transport</keyword>
<gene>
    <name evidence="3" type="ORF">GCM10008906_21580</name>
</gene>
<evidence type="ECO:0000259" key="2">
    <source>
        <dbReference type="PROSITE" id="PS51099"/>
    </source>
</evidence>
<name>A0ABP3UWV5_9CLOT</name>
<dbReference type="RefSeq" id="WP_343761589.1">
    <property type="nucleotide sequence ID" value="NZ_BAAACG010000010.1"/>
</dbReference>